<feature type="compositionally biased region" description="Basic and acidic residues" evidence="1">
    <location>
        <begin position="1"/>
        <end position="10"/>
    </location>
</feature>
<comment type="caution">
    <text evidence="2">The sequence shown here is derived from an EMBL/GenBank/DDBJ whole genome shotgun (WGS) entry which is preliminary data.</text>
</comment>
<keyword evidence="3" id="KW-1185">Reference proteome</keyword>
<sequence length="200" mass="22278">MSDRDDELRESYGLPGVRGSASRRATHPPIHGPMGCRVEKQAPHNHKICGPMVRSLWIQGCSCPFFDHKIPPFRDWGRYSCVSGRSSSPLQYYRPGVQTGGARGRMRKNSTTFHWILWNRDFLAREPQVSCVSPCATTKCKYPRRAGSTDRGGQSVVQPTAQSSGLGLRPSRGRLPISRRSSCLSLMSWALCGRGACWLI</sequence>
<gene>
    <name evidence="2" type="ORF">QBC41DRAFT_37658</name>
</gene>
<proteinExistence type="predicted"/>
<name>A0AA40D313_9PEZI</name>
<accession>A0AA40D313</accession>
<feature type="region of interest" description="Disordered" evidence="1">
    <location>
        <begin position="1"/>
        <end position="33"/>
    </location>
</feature>
<reference evidence="2" key="1">
    <citation type="submission" date="2023-06" db="EMBL/GenBank/DDBJ databases">
        <title>Genome-scale phylogeny and comparative genomics of the fungal order Sordariales.</title>
        <authorList>
            <consortium name="Lawrence Berkeley National Laboratory"/>
            <person name="Hensen N."/>
            <person name="Bonometti L."/>
            <person name="Westerberg I."/>
            <person name="Brannstrom I.O."/>
            <person name="Guillou S."/>
            <person name="Cros-Aarteil S."/>
            <person name="Calhoun S."/>
            <person name="Haridas S."/>
            <person name="Kuo A."/>
            <person name="Mondo S."/>
            <person name="Pangilinan J."/>
            <person name="Riley R."/>
            <person name="Labutti K."/>
            <person name="Andreopoulos B."/>
            <person name="Lipzen A."/>
            <person name="Chen C."/>
            <person name="Yanf M."/>
            <person name="Daum C."/>
            <person name="Ng V."/>
            <person name="Clum A."/>
            <person name="Steindorff A."/>
            <person name="Ohm R."/>
            <person name="Martin F."/>
            <person name="Silar P."/>
            <person name="Natvig D."/>
            <person name="Lalanne C."/>
            <person name="Gautier V."/>
            <person name="Ament-Velasquez S.L."/>
            <person name="Kruys A."/>
            <person name="Hutchinson M.I."/>
            <person name="Powell A.J."/>
            <person name="Barry K."/>
            <person name="Miller A.N."/>
            <person name="Grigoriev I.V."/>
            <person name="Debuchy R."/>
            <person name="Gladieux P."/>
            <person name="Thoren M.H."/>
            <person name="Johannesson H."/>
        </authorList>
    </citation>
    <scope>NUCLEOTIDE SEQUENCE</scope>
    <source>
        <strain evidence="2">CBS 307.81</strain>
    </source>
</reference>
<feature type="region of interest" description="Disordered" evidence="1">
    <location>
        <begin position="143"/>
        <end position="173"/>
    </location>
</feature>
<dbReference type="AlphaFoldDB" id="A0AA40D313"/>
<protein>
    <submittedName>
        <fullName evidence="2">Uncharacterized protein</fullName>
    </submittedName>
</protein>
<evidence type="ECO:0000256" key="1">
    <source>
        <dbReference type="SAM" id="MobiDB-lite"/>
    </source>
</evidence>
<evidence type="ECO:0000313" key="3">
    <source>
        <dbReference type="Proteomes" id="UP001174997"/>
    </source>
</evidence>
<evidence type="ECO:0000313" key="2">
    <source>
        <dbReference type="EMBL" id="KAK0661175.1"/>
    </source>
</evidence>
<feature type="compositionally biased region" description="Polar residues" evidence="1">
    <location>
        <begin position="151"/>
        <end position="165"/>
    </location>
</feature>
<dbReference type="EMBL" id="JAULSY010000157">
    <property type="protein sequence ID" value="KAK0661175.1"/>
    <property type="molecule type" value="Genomic_DNA"/>
</dbReference>
<organism evidence="2 3">
    <name type="scientific">Cercophora samala</name>
    <dbReference type="NCBI Taxonomy" id="330535"/>
    <lineage>
        <taxon>Eukaryota</taxon>
        <taxon>Fungi</taxon>
        <taxon>Dikarya</taxon>
        <taxon>Ascomycota</taxon>
        <taxon>Pezizomycotina</taxon>
        <taxon>Sordariomycetes</taxon>
        <taxon>Sordariomycetidae</taxon>
        <taxon>Sordariales</taxon>
        <taxon>Lasiosphaeriaceae</taxon>
        <taxon>Cercophora</taxon>
    </lineage>
</organism>
<dbReference type="Proteomes" id="UP001174997">
    <property type="component" value="Unassembled WGS sequence"/>
</dbReference>